<keyword evidence="4" id="KW-0479">Metal-binding</keyword>
<dbReference type="SUPFAM" id="SSF53659">
    <property type="entry name" value="Isocitrate/Isopropylmalate dehydrogenase-like"/>
    <property type="match status" value="1"/>
</dbReference>
<keyword evidence="3 10" id="KW-0816">Tricarboxylic acid cycle</keyword>
<comment type="caution">
    <text evidence="11">The sequence shown here is derived from an EMBL/GenBank/DDBJ whole genome shotgun (WGS) entry which is preliminary data.</text>
</comment>
<dbReference type="RefSeq" id="WP_202955472.1">
    <property type="nucleotide sequence ID" value="NZ_JAPCID010000003.1"/>
</dbReference>
<evidence type="ECO:0000256" key="2">
    <source>
        <dbReference type="ARBA" id="ARBA00022435"/>
    </source>
</evidence>
<evidence type="ECO:0000256" key="10">
    <source>
        <dbReference type="PIRNR" id="PIRNR009407"/>
    </source>
</evidence>
<accession>A0ABT4RDG7</accession>
<dbReference type="PANTHER" id="PTHR36999:SF1">
    <property type="entry name" value="ISOCITRATE DEHYDROGENASE (NADP(+))"/>
    <property type="match status" value="1"/>
</dbReference>
<keyword evidence="7 10" id="KW-0560">Oxidoreductase</keyword>
<evidence type="ECO:0000313" key="12">
    <source>
        <dbReference type="Proteomes" id="UP001147700"/>
    </source>
</evidence>
<evidence type="ECO:0000256" key="7">
    <source>
        <dbReference type="ARBA" id="ARBA00023002"/>
    </source>
</evidence>
<evidence type="ECO:0000313" key="11">
    <source>
        <dbReference type="EMBL" id="MDA0136375.1"/>
    </source>
</evidence>
<comment type="cofactor">
    <cofactor evidence="1">
        <name>Mg(2+)</name>
        <dbReference type="ChEBI" id="CHEBI:18420"/>
    </cofactor>
</comment>
<dbReference type="Proteomes" id="UP001147700">
    <property type="component" value="Unassembled WGS sequence"/>
</dbReference>
<dbReference type="GO" id="GO:0004450">
    <property type="term" value="F:isocitrate dehydrogenase (NADP+) activity"/>
    <property type="evidence" value="ECO:0007669"/>
    <property type="project" value="UniProtKB-EC"/>
</dbReference>
<organism evidence="11 12">
    <name type="scientific">Solirubrobacter deserti</name>
    <dbReference type="NCBI Taxonomy" id="2282478"/>
    <lineage>
        <taxon>Bacteria</taxon>
        <taxon>Bacillati</taxon>
        <taxon>Actinomycetota</taxon>
        <taxon>Thermoleophilia</taxon>
        <taxon>Solirubrobacterales</taxon>
        <taxon>Solirubrobacteraceae</taxon>
        <taxon>Solirubrobacter</taxon>
    </lineage>
</organism>
<dbReference type="EC" id="1.1.1.42" evidence="10"/>
<evidence type="ECO:0000256" key="5">
    <source>
        <dbReference type="ARBA" id="ARBA00022842"/>
    </source>
</evidence>
<comment type="similarity">
    <text evidence="9 10">Belongs to the monomeric-type IDH family.</text>
</comment>
<protein>
    <recommendedName>
        <fullName evidence="10">Isocitrate dehydrogenase [NADP]</fullName>
        <ecNumber evidence="10">1.1.1.42</ecNumber>
    </recommendedName>
    <alternativeName>
        <fullName evidence="10">Oxalosuccinate decarboxylase</fullName>
    </alternativeName>
</protein>
<dbReference type="PANTHER" id="PTHR36999">
    <property type="entry name" value="ISOCITRATE DEHYDROGENASE [NADP]"/>
    <property type="match status" value="1"/>
</dbReference>
<dbReference type="Pfam" id="PF03971">
    <property type="entry name" value="IDH"/>
    <property type="match status" value="1"/>
</dbReference>
<evidence type="ECO:0000256" key="4">
    <source>
        <dbReference type="ARBA" id="ARBA00022723"/>
    </source>
</evidence>
<keyword evidence="6 10" id="KW-0521">NADP</keyword>
<dbReference type="EMBL" id="JAPCID010000003">
    <property type="protein sequence ID" value="MDA0136375.1"/>
    <property type="molecule type" value="Genomic_DNA"/>
</dbReference>
<evidence type="ECO:0000256" key="3">
    <source>
        <dbReference type="ARBA" id="ARBA00022532"/>
    </source>
</evidence>
<proteinExistence type="inferred from homology"/>
<evidence type="ECO:0000256" key="8">
    <source>
        <dbReference type="ARBA" id="ARBA00023554"/>
    </source>
</evidence>
<dbReference type="InterPro" id="IPR004436">
    <property type="entry name" value="Isocitrate_DH_NADP_mono"/>
</dbReference>
<evidence type="ECO:0000256" key="1">
    <source>
        <dbReference type="ARBA" id="ARBA00001946"/>
    </source>
</evidence>
<gene>
    <name evidence="11" type="ORF">OJ962_02625</name>
</gene>
<evidence type="ECO:0000256" key="9">
    <source>
        <dbReference type="ARBA" id="ARBA00046318"/>
    </source>
</evidence>
<dbReference type="PIRSF" id="PIRSF009407">
    <property type="entry name" value="IDH_monmr"/>
    <property type="match status" value="1"/>
</dbReference>
<name>A0ABT4RDG7_9ACTN</name>
<comment type="catalytic activity">
    <reaction evidence="8 10">
        <text>D-threo-isocitrate + NADP(+) = 2-oxoglutarate + CO2 + NADPH</text>
        <dbReference type="Rhea" id="RHEA:19629"/>
        <dbReference type="ChEBI" id="CHEBI:15562"/>
        <dbReference type="ChEBI" id="CHEBI:16526"/>
        <dbReference type="ChEBI" id="CHEBI:16810"/>
        <dbReference type="ChEBI" id="CHEBI:57783"/>
        <dbReference type="ChEBI" id="CHEBI:58349"/>
        <dbReference type="EC" id="1.1.1.42"/>
    </reaction>
</comment>
<keyword evidence="12" id="KW-1185">Reference proteome</keyword>
<sequence length="741" mass="80284">MKLIYTYTDEAPALATHSLLPIVEAFAGQAGVDIELRDISLAGRILAQFPDRLTDEQRVPDALSELGELAKTPEANIIKLPNISASIPQLKAAIKELQDAGYDIPDYPDDPRDEDAITAREAYDRVKGSAVNPVLREGNSDRRAPASVKAYAQAHPHSMGEWSKDSRSHVATMSDGDFRSTELSVTMPHADELQIEFVAADGTATVLKADIKVQEGEVVDAAVMSARALDAFLAEQIADAKEQGLLFSLHLKATMMKVSDPIIFGHAVRTFFAGVFTEHGAALEELGANPNNGLGAILSALEGLPGKDGDRIRAEIEATYETAPAIAMVDSDRGITNLHVPSDIIIDASMPAMIRSSGQLWNAQGEQQDTKAVIPDHSYAALYAETIDFCREHGAFDPATMGTTPNVGLMAQKAEEYGSHDKTFEIAANGRVRVVDAAGDTLLEHEVEAGDIWRACQTKDAPIRDWVRLAVERARATGAPAVFWLDRTRAHDAEVLKKVEAYLGEHDTDGLQIEILPVAEATRFTLERAKRGEDTISVTGNVLRDYLTDLFPILELGTSAKMLSIVPLMQGGGLFETGAGGSAPKHVQQLVKENHLRWDSLGEFLALAVSLEFLADKTDNARAKVLATTLDAATGQLLENGKSPQRKVHQLDNRGSHFYLALYWAQALAQQSDDPELAEAFKPLAERLAGDEDTIVGELDAVQGDSVELGGYYFVDRDKATRVMRPSETFNAALETLTATA</sequence>
<dbReference type="NCBIfam" id="TIGR00178">
    <property type="entry name" value="monomer_idh"/>
    <property type="match status" value="1"/>
</dbReference>
<keyword evidence="2 10" id="KW-0329">Glyoxylate bypass</keyword>
<dbReference type="Gene3D" id="3.40.718.10">
    <property type="entry name" value="Isopropylmalate Dehydrogenase"/>
    <property type="match status" value="1"/>
</dbReference>
<evidence type="ECO:0000256" key="6">
    <source>
        <dbReference type="ARBA" id="ARBA00022857"/>
    </source>
</evidence>
<keyword evidence="5" id="KW-0460">Magnesium</keyword>
<reference evidence="11" key="1">
    <citation type="submission" date="2022-10" db="EMBL/GenBank/DDBJ databases">
        <title>The WGS of Solirubrobacter sp. CPCC 204708.</title>
        <authorList>
            <person name="Jiang Z."/>
        </authorList>
    </citation>
    <scope>NUCLEOTIDE SEQUENCE</scope>
    <source>
        <strain evidence="11">CPCC 204708</strain>
    </source>
</reference>